<proteinExistence type="predicted"/>
<dbReference type="Pfam" id="PF14065">
    <property type="entry name" value="Pvc16_N"/>
    <property type="match status" value="1"/>
</dbReference>
<evidence type="ECO:0000313" key="3">
    <source>
        <dbReference type="EMBL" id="QBC45952.1"/>
    </source>
</evidence>
<dbReference type="Proteomes" id="UP000515917">
    <property type="component" value="Plasmid pl1"/>
</dbReference>
<dbReference type="EMBL" id="CP025783">
    <property type="protein sequence ID" value="QBC45952.1"/>
    <property type="molecule type" value="Genomic_DNA"/>
</dbReference>
<gene>
    <name evidence="3" type="ORF">C1H71_20655</name>
</gene>
<dbReference type="KEGG" id="ifl:C1H71_20655"/>
<accession>A0A7G3GFN9</accession>
<evidence type="ECO:0000256" key="1">
    <source>
        <dbReference type="SAM" id="MobiDB-lite"/>
    </source>
</evidence>
<keyword evidence="3" id="KW-0614">Plasmid</keyword>
<feature type="region of interest" description="Disordered" evidence="1">
    <location>
        <begin position="1"/>
        <end position="23"/>
    </location>
</feature>
<reference evidence="3 4" key="1">
    <citation type="submission" date="2018-01" db="EMBL/GenBank/DDBJ databases">
        <title>Genome sequence of Iodobacter sp. strain PCH194 isolated from Indian Trans-Himalaya.</title>
        <authorList>
            <person name="Kumar V."/>
            <person name="Thakur V."/>
            <person name="Kumar S."/>
            <person name="Singh D."/>
        </authorList>
    </citation>
    <scope>NUCLEOTIDE SEQUENCE [LARGE SCALE GENOMIC DNA]</scope>
    <source>
        <strain evidence="3 4">PCH194</strain>
        <plasmid evidence="3 4">pl1</plasmid>
    </source>
</reference>
<keyword evidence="4" id="KW-1185">Reference proteome</keyword>
<dbReference type="InterPro" id="IPR025351">
    <property type="entry name" value="Pvc16_N"/>
</dbReference>
<feature type="domain" description="Pvc16 N-terminal" evidence="2">
    <location>
        <begin position="79"/>
        <end position="264"/>
    </location>
</feature>
<sequence>MASFLGEARKEGPRGGQPLQDPRAKGTKKIFLTWVSPRGESRTKTTVPKALKRSDTTLSTASHVMKKASLMYKTNFSSVTRALTRLLQLQVLKSHPDVTVHTDIPDQQFREQLGQAPALNLYLTGLRQSFPRRMSDVLSPAAATASPSPNTASFDRRPRVIELSYMITAWSKATKDHAITEQSLLYTVVQGLTAHPELPPALYRMGDLPGPDDLIVGDYPVLIDLMLDKDSDVRSGDYWSALGSAPRPLVELTVTIPLAEGTTITLPVVHKAKYDTQHKTPQDTLEPPLNPTLSGTITAPFPPDQLQVKLIALDEGKRYTARPDINGDFAFTTLPPGDYVPQLVPYDKKLKAVSLGMFTVEDEGGGVPRGMRVDWRY</sequence>
<evidence type="ECO:0000313" key="4">
    <source>
        <dbReference type="Proteomes" id="UP000515917"/>
    </source>
</evidence>
<geneLocation type="plasmid" evidence="3 4">
    <name>pl1</name>
</geneLocation>
<dbReference type="AlphaFoldDB" id="A0A7G3GFN9"/>
<organism evidence="3 4">
    <name type="scientific">Iodobacter fluviatilis</name>
    <dbReference type="NCBI Taxonomy" id="537"/>
    <lineage>
        <taxon>Bacteria</taxon>
        <taxon>Pseudomonadati</taxon>
        <taxon>Pseudomonadota</taxon>
        <taxon>Betaproteobacteria</taxon>
        <taxon>Neisseriales</taxon>
        <taxon>Chitinibacteraceae</taxon>
        <taxon>Iodobacter</taxon>
    </lineage>
</organism>
<evidence type="ECO:0000259" key="2">
    <source>
        <dbReference type="Pfam" id="PF14065"/>
    </source>
</evidence>
<protein>
    <recommendedName>
        <fullName evidence="2">Pvc16 N-terminal domain-containing protein</fullName>
    </recommendedName>
</protein>
<name>A0A7G3GFN9_9NEIS</name>